<dbReference type="PANTHER" id="PTHR11431:SF47">
    <property type="entry name" value="FERRITIN LIGHT CHAIN"/>
    <property type="match status" value="1"/>
</dbReference>
<evidence type="ECO:0000259" key="13">
    <source>
        <dbReference type="PROSITE" id="PS50905"/>
    </source>
</evidence>
<name>A0A8J6FZP1_MICOH</name>
<evidence type="ECO:0000256" key="3">
    <source>
        <dbReference type="ARBA" id="ARBA00022434"/>
    </source>
</evidence>
<evidence type="ECO:0000256" key="4">
    <source>
        <dbReference type="ARBA" id="ARBA00022490"/>
    </source>
</evidence>
<dbReference type="GO" id="GO:0044754">
    <property type="term" value="C:autolysosome"/>
    <property type="evidence" value="ECO:0007669"/>
    <property type="project" value="UniProtKB-SubCell"/>
</dbReference>
<organism evidence="14 15">
    <name type="scientific">Microtus ochrogaster</name>
    <name type="common">Prairie vole</name>
    <dbReference type="NCBI Taxonomy" id="79684"/>
    <lineage>
        <taxon>Eukaryota</taxon>
        <taxon>Metazoa</taxon>
        <taxon>Chordata</taxon>
        <taxon>Craniata</taxon>
        <taxon>Vertebrata</taxon>
        <taxon>Euteleostomi</taxon>
        <taxon>Mammalia</taxon>
        <taxon>Eutheria</taxon>
        <taxon>Euarchontoglires</taxon>
        <taxon>Glires</taxon>
        <taxon>Rodentia</taxon>
        <taxon>Myomorpha</taxon>
        <taxon>Muroidea</taxon>
        <taxon>Cricetidae</taxon>
        <taxon>Arvicolinae</taxon>
        <taxon>Microtus</taxon>
    </lineage>
</organism>
<keyword evidence="8" id="KW-0968">Cytoplasmic vesicle</keyword>
<dbReference type="GO" id="GO:0008199">
    <property type="term" value="F:ferric iron binding"/>
    <property type="evidence" value="ECO:0007669"/>
    <property type="project" value="InterPro"/>
</dbReference>
<dbReference type="Proteomes" id="UP000710432">
    <property type="component" value="Unassembled WGS sequence"/>
</dbReference>
<dbReference type="GO" id="GO:0031410">
    <property type="term" value="C:cytoplasmic vesicle"/>
    <property type="evidence" value="ECO:0007669"/>
    <property type="project" value="UniProtKB-KW"/>
</dbReference>
<evidence type="ECO:0000313" key="14">
    <source>
        <dbReference type="EMBL" id="KAH0501589.1"/>
    </source>
</evidence>
<dbReference type="InterPro" id="IPR009040">
    <property type="entry name" value="Ferritin-like_diiron"/>
</dbReference>
<dbReference type="InterPro" id="IPR001519">
    <property type="entry name" value="Ferritin"/>
</dbReference>
<evidence type="ECO:0000256" key="1">
    <source>
        <dbReference type="ARBA" id="ARBA00004496"/>
    </source>
</evidence>
<dbReference type="AlphaFoldDB" id="A0A8J6FZP1"/>
<proteinExistence type="inferred from homology"/>
<dbReference type="FunFam" id="1.20.1260.10:FF:000009">
    <property type="entry name" value="Ferritin light chain"/>
    <property type="match status" value="1"/>
</dbReference>
<evidence type="ECO:0000256" key="2">
    <source>
        <dbReference type="ARBA" id="ARBA00007513"/>
    </source>
</evidence>
<dbReference type="GO" id="GO:0008198">
    <property type="term" value="F:ferrous iron binding"/>
    <property type="evidence" value="ECO:0007669"/>
    <property type="project" value="TreeGrafter"/>
</dbReference>
<dbReference type="InterPro" id="IPR012347">
    <property type="entry name" value="Ferritin-like"/>
</dbReference>
<evidence type="ECO:0000256" key="7">
    <source>
        <dbReference type="ARBA" id="ARBA00023228"/>
    </source>
</evidence>
<evidence type="ECO:0000256" key="6">
    <source>
        <dbReference type="ARBA" id="ARBA00023004"/>
    </source>
</evidence>
<feature type="coiled-coil region" evidence="12">
    <location>
        <begin position="2"/>
        <end position="46"/>
    </location>
</feature>
<keyword evidence="4" id="KW-0963">Cytoplasm</keyword>
<gene>
    <name evidence="14" type="ORF">LTLLF_195605</name>
</gene>
<evidence type="ECO:0000256" key="9">
    <source>
        <dbReference type="ARBA" id="ARBA00044942"/>
    </source>
</evidence>
<dbReference type="PANTHER" id="PTHR11431">
    <property type="entry name" value="FERRITIN"/>
    <property type="match status" value="1"/>
</dbReference>
<dbReference type="GO" id="GO:0006826">
    <property type="term" value="P:iron ion transport"/>
    <property type="evidence" value="ECO:0007669"/>
    <property type="project" value="InterPro"/>
</dbReference>
<dbReference type="GO" id="GO:0006879">
    <property type="term" value="P:intracellular iron ion homeostasis"/>
    <property type="evidence" value="ECO:0007669"/>
    <property type="project" value="UniProtKB-KW"/>
</dbReference>
<dbReference type="EMBL" id="JAATJU010026500">
    <property type="protein sequence ID" value="KAH0501589.1"/>
    <property type="molecule type" value="Genomic_DNA"/>
</dbReference>
<comment type="caution">
    <text evidence="14">The sequence shown here is derived from an EMBL/GenBank/DDBJ whole genome shotgun (WGS) entry which is preliminary data.</text>
</comment>
<reference evidence="14" key="1">
    <citation type="submission" date="2020-03" db="EMBL/GenBank/DDBJ databases">
        <title>Studies in the Genomics of Life Span.</title>
        <authorList>
            <person name="Glass D."/>
        </authorList>
    </citation>
    <scope>NUCLEOTIDE SEQUENCE</scope>
    <source>
        <strain evidence="14">LTLLF</strain>
        <tissue evidence="14">Muscle</tissue>
    </source>
</reference>
<dbReference type="InterPro" id="IPR008331">
    <property type="entry name" value="Ferritin_DPS_dom"/>
</dbReference>
<comment type="subcellular location">
    <subcellularLocation>
        <location evidence="9">Autolysosome</location>
    </subcellularLocation>
    <subcellularLocation>
        <location evidence="1">Cytoplasm</location>
    </subcellularLocation>
</comment>
<feature type="binding site" evidence="10">
    <location>
        <position position="211"/>
    </location>
    <ligand>
        <name>Fe cation</name>
        <dbReference type="ChEBI" id="CHEBI:24875"/>
        <label>1</label>
    </ligand>
</feature>
<sequence length="275" mass="31308">MIKSLQDESRILKAEVERLKTIENDNNLLKNQLEVLQEENRSLFNMTRSTEQNLENVQADVKEKFITMEEGTADLDCKLHSLSVGTETLTERIKTAECDNQILSKAYDRLVERLSIKKNYSTKVEAAVNRLVNLHRRASHTYLSLGYYFDLNDVALEGVGHFFRELDQGKREGAELQNDRGGRALFQDVQKPFQDERGKTQEDMEAALALEKNLNQALLDLQSLGSARTDPHLCDCLENLFLDEEVKVTKKMGNDLANLRRLAAGPQASLGKYLF</sequence>
<dbReference type="Pfam" id="PF00210">
    <property type="entry name" value="Ferritin"/>
    <property type="match status" value="1"/>
</dbReference>
<comment type="similarity">
    <text evidence="2 11">Belongs to the ferritin family.</text>
</comment>
<evidence type="ECO:0000256" key="10">
    <source>
        <dbReference type="PIRSR" id="PIRSR601519-1"/>
    </source>
</evidence>
<evidence type="ECO:0000256" key="11">
    <source>
        <dbReference type="RuleBase" id="RU361145"/>
    </source>
</evidence>
<keyword evidence="12" id="KW-0175">Coiled coil</keyword>
<evidence type="ECO:0000256" key="12">
    <source>
        <dbReference type="SAM" id="Coils"/>
    </source>
</evidence>
<protein>
    <recommendedName>
        <fullName evidence="11">Ferritin</fullName>
    </recommendedName>
</protein>
<comment type="function">
    <text evidence="11">Stores iron in a soluble, non-toxic, readily available form. Important for iron homeostasis. Iron is taken up in the ferrous form and deposited as ferric hydroxides after oxidation.</text>
</comment>
<dbReference type="SUPFAM" id="SSF47240">
    <property type="entry name" value="Ferritin-like"/>
    <property type="match status" value="1"/>
</dbReference>
<evidence type="ECO:0000313" key="15">
    <source>
        <dbReference type="Proteomes" id="UP000710432"/>
    </source>
</evidence>
<keyword evidence="6 10" id="KW-0408">Iron</keyword>
<dbReference type="InterPro" id="IPR009078">
    <property type="entry name" value="Ferritin-like_SF"/>
</dbReference>
<dbReference type="PROSITE" id="PS50905">
    <property type="entry name" value="FERRITIN_LIKE"/>
    <property type="match status" value="1"/>
</dbReference>
<evidence type="ECO:0000256" key="5">
    <source>
        <dbReference type="ARBA" id="ARBA00022723"/>
    </source>
</evidence>
<keyword evidence="5 10" id="KW-0479">Metal-binding</keyword>
<feature type="domain" description="Ferritin-like diiron" evidence="13">
    <location>
        <begin position="118"/>
        <end position="263"/>
    </location>
</feature>
<keyword evidence="3 11" id="KW-0409">Iron storage</keyword>
<evidence type="ECO:0000256" key="8">
    <source>
        <dbReference type="ARBA" id="ARBA00023329"/>
    </source>
</evidence>
<keyword evidence="7" id="KW-0458">Lysosome</keyword>
<accession>A0A8J6FZP1</accession>
<dbReference type="Gene3D" id="1.20.1260.10">
    <property type="match status" value="1"/>
</dbReference>